<keyword evidence="6 15" id="KW-0472">Membrane</keyword>
<evidence type="ECO:0000256" key="10">
    <source>
        <dbReference type="ARBA" id="ARBA00044662"/>
    </source>
</evidence>
<feature type="transmembrane region" description="Helical" evidence="15">
    <location>
        <begin position="345"/>
        <end position="363"/>
    </location>
</feature>
<evidence type="ECO:0000259" key="16">
    <source>
        <dbReference type="PROSITE" id="PS50850"/>
    </source>
</evidence>
<dbReference type="InterPro" id="IPR003663">
    <property type="entry name" value="Sugar/inositol_transpt"/>
</dbReference>
<feature type="transmembrane region" description="Helical" evidence="15">
    <location>
        <begin position="278"/>
        <end position="297"/>
    </location>
</feature>
<dbReference type="SUPFAM" id="SSF103473">
    <property type="entry name" value="MFS general substrate transporter"/>
    <property type="match status" value="1"/>
</dbReference>
<feature type="transmembrane region" description="Helical" evidence="15">
    <location>
        <begin position="190"/>
        <end position="214"/>
    </location>
</feature>
<evidence type="ECO:0000313" key="17">
    <source>
        <dbReference type="EMBL" id="UKJ88410.1"/>
    </source>
</evidence>
<feature type="transmembrane region" description="Helical" evidence="15">
    <location>
        <begin position="412"/>
        <end position="435"/>
    </location>
</feature>
<evidence type="ECO:0000256" key="1">
    <source>
        <dbReference type="ARBA" id="ARBA00004141"/>
    </source>
</evidence>
<feature type="transmembrane region" description="Helical" evidence="15">
    <location>
        <begin position="317"/>
        <end position="338"/>
    </location>
</feature>
<dbReference type="Gene3D" id="1.20.1250.20">
    <property type="entry name" value="MFS general substrate transporter like domains"/>
    <property type="match status" value="1"/>
</dbReference>
<comment type="function">
    <text evidence="14">Sodium-independent facilitative hexose transporter. Can transport D-glucose and D-fructose. Can transport D-mannose, D-galactose, D-xylose and D-glucosamine.</text>
</comment>
<evidence type="ECO:0000256" key="2">
    <source>
        <dbReference type="ARBA" id="ARBA00010992"/>
    </source>
</evidence>
<dbReference type="EMBL" id="CP056065">
    <property type="protein sequence ID" value="UKJ88410.1"/>
    <property type="molecule type" value="Genomic_DNA"/>
</dbReference>
<dbReference type="PROSITE" id="PS50850">
    <property type="entry name" value="MFS"/>
    <property type="match status" value="1"/>
</dbReference>
<dbReference type="Proteomes" id="UP000244803">
    <property type="component" value="Chromosome 1"/>
</dbReference>
<feature type="domain" description="Major facilitator superfamily (MFS) profile" evidence="16">
    <location>
        <begin position="12"/>
        <end position="465"/>
    </location>
</feature>
<evidence type="ECO:0000256" key="14">
    <source>
        <dbReference type="ARBA" id="ARBA00045752"/>
    </source>
</evidence>
<name>A0A976QS14_THEOR</name>
<comment type="catalytic activity">
    <reaction evidence="7">
        <text>D-galactose(in) = D-galactose(out)</text>
        <dbReference type="Rhea" id="RHEA:34915"/>
        <dbReference type="ChEBI" id="CHEBI:4139"/>
    </reaction>
    <physiologicalReaction direction="right-to-left" evidence="7">
        <dbReference type="Rhea" id="RHEA:34917"/>
    </physiologicalReaction>
</comment>
<keyword evidence="4 15" id="KW-0812">Transmembrane</keyword>
<feature type="transmembrane region" description="Helical" evidence="15">
    <location>
        <begin position="61"/>
        <end position="81"/>
    </location>
</feature>
<evidence type="ECO:0000256" key="9">
    <source>
        <dbReference type="ARBA" id="ARBA00044656"/>
    </source>
</evidence>
<dbReference type="Pfam" id="PF00083">
    <property type="entry name" value="Sugar_tr"/>
    <property type="match status" value="1"/>
</dbReference>
<dbReference type="AlphaFoldDB" id="A0A976QS14"/>
<proteinExistence type="inferred from homology"/>
<comment type="catalytic activity">
    <reaction evidence="9">
        <text>D-xylose(out) = D-xylose(in)</text>
        <dbReference type="Rhea" id="RHEA:78427"/>
        <dbReference type="ChEBI" id="CHEBI:53455"/>
    </reaction>
    <physiologicalReaction direction="left-to-right" evidence="9">
        <dbReference type="Rhea" id="RHEA:78428"/>
    </physiologicalReaction>
</comment>
<evidence type="ECO:0000256" key="12">
    <source>
        <dbReference type="ARBA" id="ARBA00044710"/>
    </source>
</evidence>
<accession>A0A976QS14</accession>
<protein>
    <recommendedName>
        <fullName evidence="13">Hexose transporter 1</fullName>
    </recommendedName>
</protein>
<dbReference type="PANTHER" id="PTHR48022:SF2">
    <property type="entry name" value="PLASTIDIC GLUCOSE TRANSPORTER 4"/>
    <property type="match status" value="1"/>
</dbReference>
<dbReference type="InterPro" id="IPR005828">
    <property type="entry name" value="MFS_sugar_transport-like"/>
</dbReference>
<gene>
    <name evidence="17" type="ORF">MACJ_000854</name>
</gene>
<evidence type="ECO:0000256" key="11">
    <source>
        <dbReference type="ARBA" id="ARBA00044668"/>
    </source>
</evidence>
<dbReference type="PANTHER" id="PTHR48022">
    <property type="entry name" value="PLASTIDIC GLUCOSE TRANSPORTER 4"/>
    <property type="match status" value="1"/>
</dbReference>
<comment type="subunit">
    <text evidence="3">Homodimer.</text>
</comment>
<dbReference type="OrthoDB" id="6612291at2759"/>
<comment type="catalytic activity">
    <reaction evidence="11">
        <text>D-glucosamine(out) = D-glucosamine(in)</text>
        <dbReference type="Rhea" id="RHEA:78423"/>
        <dbReference type="ChEBI" id="CHEBI:58723"/>
    </reaction>
    <physiologicalReaction direction="left-to-right" evidence="11">
        <dbReference type="Rhea" id="RHEA:78424"/>
    </physiologicalReaction>
</comment>
<evidence type="ECO:0000256" key="3">
    <source>
        <dbReference type="ARBA" id="ARBA00011738"/>
    </source>
</evidence>
<reference evidence="17" key="1">
    <citation type="submission" date="2022-07" db="EMBL/GenBank/DDBJ databases">
        <title>Evaluation of T. orientalis genome assembly methods using nanopore sequencing and analysis of variation between genomes.</title>
        <authorList>
            <person name="Yam J."/>
            <person name="Micallef M.L."/>
            <person name="Liu M."/>
            <person name="Djordjevic S.P."/>
            <person name="Bogema D.R."/>
            <person name="Jenkins C."/>
        </authorList>
    </citation>
    <scope>NUCLEOTIDE SEQUENCE</scope>
    <source>
        <strain evidence="17">Fish Creek</strain>
    </source>
</reference>
<evidence type="ECO:0000256" key="15">
    <source>
        <dbReference type="SAM" id="Phobius"/>
    </source>
</evidence>
<comment type="catalytic activity">
    <reaction evidence="12">
        <text>D-fructose(out) = D-fructose(in)</text>
        <dbReference type="Rhea" id="RHEA:60372"/>
        <dbReference type="ChEBI" id="CHEBI:37721"/>
    </reaction>
    <physiologicalReaction direction="left-to-right" evidence="12">
        <dbReference type="Rhea" id="RHEA:60373"/>
    </physiologicalReaction>
</comment>
<feature type="transmembrane region" description="Helical" evidence="15">
    <location>
        <begin position="147"/>
        <end position="167"/>
    </location>
</feature>
<dbReference type="GO" id="GO:0016020">
    <property type="term" value="C:membrane"/>
    <property type="evidence" value="ECO:0007669"/>
    <property type="project" value="UniProtKB-SubCell"/>
</dbReference>
<evidence type="ECO:0000256" key="8">
    <source>
        <dbReference type="ARBA" id="ARBA00044648"/>
    </source>
</evidence>
<evidence type="ECO:0000256" key="6">
    <source>
        <dbReference type="ARBA" id="ARBA00023136"/>
    </source>
</evidence>
<sequence length="474" mass="51833">MAPKISPLLLSGVAIASLAALNFGLSSVSFNISKEFAIVDLGWCLNESSIYDCEKSQLYAGLANGSTFIGAAIGSLLIGFFGKLGRRISLMVINWLFIVGSIIAMASVNFGMLFVGRLISGMGIGLSALAPVFLVEICNPDSRGAFAVIYPLFITFGQLLSTGWQLLHMRIVDNLDQFGKPFALTDMDKFIWRAAQGLPIICAVIGLVLVHFVFKFDTPCELIAAGKTDEARDLIAKLHDLTLVDKIYNEFDRDQEVAKTTPNIPFLRAIKNPKYRKPIIHSFVLAALQQLTGITILTSNVAELFAQFMGRTYKSTVMCSLINIINFICTIVLSLIINKYGRKTLLTYGMAVSTLFCTLAAFSKPIGKQASWVGISTAVGSFGFVLGFALSMGGVTWVYLSEVYANEYKNGAYSIAVFINWLCASISLIVSEFLISYSEVLVNVILFGFCIFNLLYVIFFIKETKGVPPGKAYD</sequence>
<evidence type="ECO:0000256" key="4">
    <source>
        <dbReference type="ARBA" id="ARBA00022692"/>
    </source>
</evidence>
<feature type="transmembrane region" description="Helical" evidence="15">
    <location>
        <begin position="114"/>
        <end position="135"/>
    </location>
</feature>
<evidence type="ECO:0000256" key="5">
    <source>
        <dbReference type="ARBA" id="ARBA00022989"/>
    </source>
</evidence>
<dbReference type="InterPro" id="IPR036259">
    <property type="entry name" value="MFS_trans_sf"/>
</dbReference>
<comment type="similarity">
    <text evidence="2">Belongs to the major facilitator superfamily. Sugar transporter (TC 2.A.1.1) family.</text>
</comment>
<evidence type="ECO:0000256" key="7">
    <source>
        <dbReference type="ARBA" id="ARBA00044637"/>
    </source>
</evidence>
<evidence type="ECO:0000313" key="18">
    <source>
        <dbReference type="Proteomes" id="UP000244803"/>
    </source>
</evidence>
<dbReference type="InterPro" id="IPR020846">
    <property type="entry name" value="MFS_dom"/>
</dbReference>
<dbReference type="PRINTS" id="PR00171">
    <property type="entry name" value="SUGRTRNSPORT"/>
</dbReference>
<evidence type="ECO:0000256" key="13">
    <source>
        <dbReference type="ARBA" id="ARBA00044780"/>
    </source>
</evidence>
<comment type="subcellular location">
    <subcellularLocation>
        <location evidence="1">Membrane</location>
        <topology evidence="1">Multi-pass membrane protein</topology>
    </subcellularLocation>
</comment>
<dbReference type="GO" id="GO:0005351">
    <property type="term" value="F:carbohydrate:proton symporter activity"/>
    <property type="evidence" value="ECO:0007669"/>
    <property type="project" value="TreeGrafter"/>
</dbReference>
<comment type="catalytic activity">
    <reaction evidence="8">
        <text>D-glucose(out) = D-glucose(in)</text>
        <dbReference type="Rhea" id="RHEA:60376"/>
        <dbReference type="ChEBI" id="CHEBI:4167"/>
    </reaction>
    <physiologicalReaction direction="left-to-right" evidence="8">
        <dbReference type="Rhea" id="RHEA:60377"/>
    </physiologicalReaction>
</comment>
<organism evidence="17 18">
    <name type="scientific">Theileria orientalis</name>
    <dbReference type="NCBI Taxonomy" id="68886"/>
    <lineage>
        <taxon>Eukaryota</taxon>
        <taxon>Sar</taxon>
        <taxon>Alveolata</taxon>
        <taxon>Apicomplexa</taxon>
        <taxon>Aconoidasida</taxon>
        <taxon>Piroplasmida</taxon>
        <taxon>Theileriidae</taxon>
        <taxon>Theileria</taxon>
    </lineage>
</organism>
<feature type="transmembrane region" description="Helical" evidence="15">
    <location>
        <begin position="441"/>
        <end position="461"/>
    </location>
</feature>
<keyword evidence="5 15" id="KW-1133">Transmembrane helix</keyword>
<comment type="catalytic activity">
    <reaction evidence="10">
        <text>D-mannose(out) = D-mannose(in)</text>
        <dbReference type="Rhea" id="RHEA:78391"/>
        <dbReference type="ChEBI" id="CHEBI:4208"/>
    </reaction>
    <physiologicalReaction direction="left-to-right" evidence="10">
        <dbReference type="Rhea" id="RHEA:78392"/>
    </physiologicalReaction>
</comment>
<dbReference type="InterPro" id="IPR050360">
    <property type="entry name" value="MFS_Sugar_Transporters"/>
</dbReference>
<feature type="transmembrane region" description="Helical" evidence="15">
    <location>
        <begin position="375"/>
        <end position="400"/>
    </location>
</feature>
<feature type="transmembrane region" description="Helical" evidence="15">
    <location>
        <begin position="88"/>
        <end position="108"/>
    </location>
</feature>